<sequence>MVDEDFRDHPLPHNCFSPDLFHLVAEVTSSNWRDDTDSKVRAYAQAGVPVYVIADREHRRVQVLSRPQDGKYQSEADYQPGEMVEIPGRVPCTIAADDLLQGA</sequence>
<keyword evidence="2" id="KW-0540">Nuclease</keyword>
<keyword evidence="2" id="KW-0378">Hydrolase</keyword>
<gene>
    <name evidence="2" type="ORF">NMN56_017750</name>
</gene>
<dbReference type="InterPro" id="IPR011335">
    <property type="entry name" value="Restrct_endonuc-II-like"/>
</dbReference>
<dbReference type="SUPFAM" id="SSF52980">
    <property type="entry name" value="Restriction endonuclease-like"/>
    <property type="match status" value="1"/>
</dbReference>
<organism evidence="2 3">
    <name type="scientific">Streptomyces iconiensis</name>
    <dbReference type="NCBI Taxonomy" id="1384038"/>
    <lineage>
        <taxon>Bacteria</taxon>
        <taxon>Bacillati</taxon>
        <taxon>Actinomycetota</taxon>
        <taxon>Actinomycetes</taxon>
        <taxon>Kitasatosporales</taxon>
        <taxon>Streptomycetaceae</taxon>
        <taxon>Streptomyces</taxon>
    </lineage>
</organism>
<keyword evidence="2" id="KW-0255">Endonuclease</keyword>
<feature type="domain" description="Putative restriction endonuclease" evidence="1">
    <location>
        <begin position="15"/>
        <end position="87"/>
    </location>
</feature>
<dbReference type="EMBL" id="JANCPR020000016">
    <property type="protein sequence ID" value="MDJ1133778.1"/>
    <property type="molecule type" value="Genomic_DNA"/>
</dbReference>
<evidence type="ECO:0000313" key="2">
    <source>
        <dbReference type="EMBL" id="MDJ1133778.1"/>
    </source>
</evidence>
<evidence type="ECO:0000259" key="1">
    <source>
        <dbReference type="Pfam" id="PF05685"/>
    </source>
</evidence>
<protein>
    <submittedName>
        <fullName evidence="2">Uma2 family endonuclease</fullName>
    </submittedName>
</protein>
<dbReference type="PANTHER" id="PTHR35400">
    <property type="entry name" value="SLR1083 PROTEIN"/>
    <property type="match status" value="1"/>
</dbReference>
<dbReference type="GO" id="GO:0004519">
    <property type="term" value="F:endonuclease activity"/>
    <property type="evidence" value="ECO:0007669"/>
    <property type="project" value="UniProtKB-KW"/>
</dbReference>
<proteinExistence type="predicted"/>
<dbReference type="InterPro" id="IPR008538">
    <property type="entry name" value="Uma2"/>
</dbReference>
<dbReference type="Pfam" id="PF05685">
    <property type="entry name" value="Uma2"/>
    <property type="match status" value="1"/>
</dbReference>
<name>A0ABT6ZXI5_9ACTN</name>
<dbReference type="Gene3D" id="3.90.1570.10">
    <property type="entry name" value="tt1808, chain A"/>
    <property type="match status" value="1"/>
</dbReference>
<keyword evidence="3" id="KW-1185">Reference proteome</keyword>
<dbReference type="Proteomes" id="UP001214441">
    <property type="component" value="Unassembled WGS sequence"/>
</dbReference>
<dbReference type="CDD" id="cd06260">
    <property type="entry name" value="DUF820-like"/>
    <property type="match status" value="1"/>
</dbReference>
<reference evidence="2 3" key="1">
    <citation type="submission" date="2023-05" db="EMBL/GenBank/DDBJ databases">
        <title>Streptantibioticus silvisoli sp. nov., acidotolerant actinomycetes 1 from pine litter.</title>
        <authorList>
            <person name="Swiecimska M."/>
            <person name="Golinska P."/>
            <person name="Sangal V."/>
            <person name="Wachnowicz B."/>
            <person name="Goodfellow M."/>
        </authorList>
    </citation>
    <scope>NUCLEOTIDE SEQUENCE [LARGE SCALE GENOMIC DNA]</scope>
    <source>
        <strain evidence="2 3">DSM 42109</strain>
    </source>
</reference>
<comment type="caution">
    <text evidence="2">The sequence shown here is derived from an EMBL/GenBank/DDBJ whole genome shotgun (WGS) entry which is preliminary data.</text>
</comment>
<accession>A0ABT6ZXI5</accession>
<dbReference type="PANTHER" id="PTHR35400:SF3">
    <property type="entry name" value="SLL1072 PROTEIN"/>
    <property type="match status" value="1"/>
</dbReference>
<dbReference type="InterPro" id="IPR012296">
    <property type="entry name" value="Nuclease_put_TT1808"/>
</dbReference>
<evidence type="ECO:0000313" key="3">
    <source>
        <dbReference type="Proteomes" id="UP001214441"/>
    </source>
</evidence>